<dbReference type="GO" id="GO:0015940">
    <property type="term" value="P:pantothenate biosynthetic process"/>
    <property type="evidence" value="ECO:0007669"/>
    <property type="project" value="UniProtKB-UniPathway"/>
</dbReference>
<comment type="catalytic activity">
    <reaction evidence="9">
        <text>(R)-pantoate + NADP(+) = 2-dehydropantoate + NADPH + H(+)</text>
        <dbReference type="Rhea" id="RHEA:16233"/>
        <dbReference type="ChEBI" id="CHEBI:11561"/>
        <dbReference type="ChEBI" id="CHEBI:15378"/>
        <dbReference type="ChEBI" id="CHEBI:15980"/>
        <dbReference type="ChEBI" id="CHEBI:57783"/>
        <dbReference type="ChEBI" id="CHEBI:58349"/>
        <dbReference type="EC" id="1.1.1.169"/>
    </reaction>
</comment>
<evidence type="ECO:0000256" key="1">
    <source>
        <dbReference type="ARBA" id="ARBA00004994"/>
    </source>
</evidence>
<dbReference type="EMBL" id="CXPG01000009">
    <property type="protein sequence ID" value="CTQ31437.1"/>
    <property type="molecule type" value="Genomic_DNA"/>
</dbReference>
<evidence type="ECO:0000313" key="12">
    <source>
        <dbReference type="EMBL" id="CTQ31437.1"/>
    </source>
</evidence>
<evidence type="ECO:0000259" key="10">
    <source>
        <dbReference type="Pfam" id="PF02558"/>
    </source>
</evidence>
<evidence type="ECO:0000256" key="7">
    <source>
        <dbReference type="ARBA" id="ARBA00023002"/>
    </source>
</evidence>
<dbReference type="InterPro" id="IPR013752">
    <property type="entry name" value="KPA_reductase"/>
</dbReference>
<dbReference type="InterPro" id="IPR013332">
    <property type="entry name" value="KPR_N"/>
</dbReference>
<keyword evidence="5" id="KW-0566">Pantothenate biosynthesis</keyword>
<dbReference type="STRING" id="282197.SAMN04488517_101222"/>
<feature type="domain" description="Ketopantoate reductase C-terminal" evidence="11">
    <location>
        <begin position="157"/>
        <end position="292"/>
    </location>
</feature>
<dbReference type="InterPro" id="IPR008927">
    <property type="entry name" value="6-PGluconate_DH-like_C_sf"/>
</dbReference>
<dbReference type="Pfam" id="PF08546">
    <property type="entry name" value="ApbA_C"/>
    <property type="match status" value="1"/>
</dbReference>
<protein>
    <recommendedName>
        <fullName evidence="4">2-dehydropantoate 2-reductase</fullName>
        <ecNumber evidence="3">1.1.1.169</ecNumber>
    </recommendedName>
    <alternativeName>
        <fullName evidence="8">Ketopantoate reductase</fullName>
    </alternativeName>
</protein>
<dbReference type="Pfam" id="PF02558">
    <property type="entry name" value="ApbA"/>
    <property type="match status" value="1"/>
</dbReference>
<dbReference type="Proteomes" id="UP000048908">
    <property type="component" value="Unassembled WGS sequence"/>
</dbReference>
<dbReference type="RefSeq" id="WP_055680926.1">
    <property type="nucleotide sequence ID" value="NZ_CXPG01000009.1"/>
</dbReference>
<evidence type="ECO:0000256" key="3">
    <source>
        <dbReference type="ARBA" id="ARBA00013014"/>
    </source>
</evidence>
<comment type="similarity">
    <text evidence="2">Belongs to the ketopantoate reductase family.</text>
</comment>
<dbReference type="OrthoDB" id="9796561at2"/>
<reference evidence="12 13" key="1">
    <citation type="submission" date="2015-07" db="EMBL/GenBank/DDBJ databases">
        <authorList>
            <person name="Noorani M."/>
        </authorList>
    </citation>
    <scope>NUCLEOTIDE SEQUENCE [LARGE SCALE GENOMIC DNA]</scope>
    <source>
        <strain evidence="12 13">CECT 5088</strain>
    </source>
</reference>
<dbReference type="GO" id="GO:0005737">
    <property type="term" value="C:cytoplasm"/>
    <property type="evidence" value="ECO:0007669"/>
    <property type="project" value="TreeGrafter"/>
</dbReference>
<dbReference type="GO" id="GO:0050661">
    <property type="term" value="F:NADP binding"/>
    <property type="evidence" value="ECO:0007669"/>
    <property type="project" value="TreeGrafter"/>
</dbReference>
<accession>A0A0M6XLI7</accession>
<evidence type="ECO:0000256" key="9">
    <source>
        <dbReference type="ARBA" id="ARBA00048793"/>
    </source>
</evidence>
<dbReference type="InterPro" id="IPR036291">
    <property type="entry name" value="NAD(P)-bd_dom_sf"/>
</dbReference>
<evidence type="ECO:0000256" key="6">
    <source>
        <dbReference type="ARBA" id="ARBA00022857"/>
    </source>
</evidence>
<dbReference type="InterPro" id="IPR050838">
    <property type="entry name" value="Ketopantoate_reductase"/>
</dbReference>
<dbReference type="Gene3D" id="1.10.1040.10">
    <property type="entry name" value="N-(1-d-carboxylethyl)-l-norvaline Dehydrogenase, domain 2"/>
    <property type="match status" value="1"/>
</dbReference>
<dbReference type="UniPathway" id="UPA00028">
    <property type="reaction ID" value="UER00004"/>
</dbReference>
<dbReference type="PANTHER" id="PTHR43765:SF2">
    <property type="entry name" value="2-DEHYDROPANTOATE 2-REDUCTASE"/>
    <property type="match status" value="1"/>
</dbReference>
<keyword evidence="7" id="KW-0560">Oxidoreductase</keyword>
<feature type="domain" description="Ketopantoate reductase N-terminal" evidence="10">
    <location>
        <begin position="3"/>
        <end position="141"/>
    </location>
</feature>
<evidence type="ECO:0000256" key="4">
    <source>
        <dbReference type="ARBA" id="ARBA00019465"/>
    </source>
</evidence>
<dbReference type="AlphaFoldDB" id="A0A0M6XLI7"/>
<keyword evidence="13" id="KW-1185">Reference proteome</keyword>
<gene>
    <name evidence="12" type="ORF">JAN5088_00195</name>
</gene>
<keyword evidence="6" id="KW-0521">NADP</keyword>
<sequence>MTVTVLGAGAIGLWVGAEWDAVLVGRPHVARDLAQGLRLTGDGRDRRAAPRIEGPEALARADLIVVAVKATALDGAIDDMRRHAKPGASVLCLLNGLDPLWRLGAGLPGRDIRAGMVPFNVVWKGPVHLHRSGAGKVAVEDAADVPALPGTVRRRDMAELQHGKLLVNLVNPVNALSGMPVKRMLSDRAWRDIFAAALSEAIAVFDRAGVAFVRAGPVPPRLAPMLLRLPDAVFTNVLLPLQGVDDGTMTSMAQDLAAGKPTEIDTLTGEVVWLAGEGGAPVNAGLVRLMHEAEAGGRRQWTAPDLRAALGLDD</sequence>
<evidence type="ECO:0000256" key="8">
    <source>
        <dbReference type="ARBA" id="ARBA00032024"/>
    </source>
</evidence>
<proteinExistence type="inferred from homology"/>
<evidence type="ECO:0000313" key="13">
    <source>
        <dbReference type="Proteomes" id="UP000048908"/>
    </source>
</evidence>
<evidence type="ECO:0000259" key="11">
    <source>
        <dbReference type="Pfam" id="PF08546"/>
    </source>
</evidence>
<comment type="pathway">
    <text evidence="1">Cofactor biosynthesis; (R)-pantothenate biosynthesis; (R)-pantoate from 3-methyl-2-oxobutanoate: step 2/2.</text>
</comment>
<name>A0A0M6XLI7_9RHOB</name>
<dbReference type="InterPro" id="IPR013328">
    <property type="entry name" value="6PGD_dom2"/>
</dbReference>
<dbReference type="SUPFAM" id="SSF48179">
    <property type="entry name" value="6-phosphogluconate dehydrogenase C-terminal domain-like"/>
    <property type="match status" value="1"/>
</dbReference>
<dbReference type="Gene3D" id="3.40.50.720">
    <property type="entry name" value="NAD(P)-binding Rossmann-like Domain"/>
    <property type="match status" value="1"/>
</dbReference>
<evidence type="ECO:0000256" key="5">
    <source>
        <dbReference type="ARBA" id="ARBA00022655"/>
    </source>
</evidence>
<evidence type="ECO:0000256" key="2">
    <source>
        <dbReference type="ARBA" id="ARBA00007870"/>
    </source>
</evidence>
<dbReference type="GO" id="GO:0008677">
    <property type="term" value="F:2-dehydropantoate 2-reductase activity"/>
    <property type="evidence" value="ECO:0007669"/>
    <property type="project" value="UniProtKB-EC"/>
</dbReference>
<dbReference type="PANTHER" id="PTHR43765">
    <property type="entry name" value="2-DEHYDROPANTOATE 2-REDUCTASE-RELATED"/>
    <property type="match status" value="1"/>
</dbReference>
<organism evidence="12 13">
    <name type="scientific">Jannaschia rubra</name>
    <dbReference type="NCBI Taxonomy" id="282197"/>
    <lineage>
        <taxon>Bacteria</taxon>
        <taxon>Pseudomonadati</taxon>
        <taxon>Pseudomonadota</taxon>
        <taxon>Alphaproteobacteria</taxon>
        <taxon>Rhodobacterales</taxon>
        <taxon>Roseobacteraceae</taxon>
        <taxon>Jannaschia</taxon>
    </lineage>
</organism>
<dbReference type="SUPFAM" id="SSF51735">
    <property type="entry name" value="NAD(P)-binding Rossmann-fold domains"/>
    <property type="match status" value="1"/>
</dbReference>
<dbReference type="EC" id="1.1.1.169" evidence="3"/>